<evidence type="ECO:0000313" key="1">
    <source>
        <dbReference type="EMBL" id="QKG80663.1"/>
    </source>
</evidence>
<dbReference type="RefSeq" id="WP_173075605.1">
    <property type="nucleotide sequence ID" value="NZ_CP041345.1"/>
</dbReference>
<name>A0A7D4BEG0_9BACT</name>
<dbReference type="KEGG" id="ttz:FHG85_10420"/>
<gene>
    <name evidence="1" type="ORF">FHG85_10420</name>
</gene>
<dbReference type="EMBL" id="CP041345">
    <property type="protein sequence ID" value="QKG80663.1"/>
    <property type="molecule type" value="Genomic_DNA"/>
</dbReference>
<proteinExistence type="predicted"/>
<organism evidence="1 2">
    <name type="scientific">Tenuifilum thalassicum</name>
    <dbReference type="NCBI Taxonomy" id="2590900"/>
    <lineage>
        <taxon>Bacteria</taxon>
        <taxon>Pseudomonadati</taxon>
        <taxon>Bacteroidota</taxon>
        <taxon>Bacteroidia</taxon>
        <taxon>Bacteroidales</taxon>
        <taxon>Tenuifilaceae</taxon>
        <taxon>Tenuifilum</taxon>
    </lineage>
</organism>
<dbReference type="Proteomes" id="UP000500961">
    <property type="component" value="Chromosome"/>
</dbReference>
<sequence length="264" mass="30803">MKTCLITNNSEIDKHTKNYQFDKIITIDQLHPERFFIDLNDRSDLTDALKCSDLAYIDINTNAYHVILSALKNGVNVLSPNLLELNYKQIMELDAVSHEISVEFGIPYFTFPNIDTNKIPAFIESQRKYSDELTLETFKHYIDNDLVIPLTFIKSEIRKVKAYLLPPTGNKFKSIKLVTDFFDDSLLIHTMQASNKSSYTIQLETKEKEETIKFEKTEIYSNTSDVKEHIEFFLSRRKMIYSSETLKRVKQVSETISKKFELLQ</sequence>
<reference evidence="1 2" key="1">
    <citation type="submission" date="2019-07" db="EMBL/GenBank/DDBJ databases">
        <title>Thalassofilum flectens gen. nov., sp. nov., a novel moderate thermophilic anaerobe from a shallow sea hot spring in Kunashir Island (Russia), representing a new family in the order Bacteroidales, and proposal of Thalassofilacea fam. nov.</title>
        <authorList>
            <person name="Kochetkova T.V."/>
            <person name="Podosokorskaya O.A."/>
            <person name="Novikov A."/>
            <person name="Elcheninov A.G."/>
            <person name="Toshchakov S.V."/>
            <person name="Kublanov I.V."/>
        </authorList>
    </citation>
    <scope>NUCLEOTIDE SEQUENCE [LARGE SCALE GENOMIC DNA]</scope>
    <source>
        <strain evidence="1 2">38-H</strain>
    </source>
</reference>
<protein>
    <submittedName>
        <fullName evidence="1">Uncharacterized protein</fullName>
    </submittedName>
</protein>
<evidence type="ECO:0000313" key="2">
    <source>
        <dbReference type="Proteomes" id="UP000500961"/>
    </source>
</evidence>
<keyword evidence="2" id="KW-1185">Reference proteome</keyword>
<accession>A0A7D4BEG0</accession>
<dbReference type="AlphaFoldDB" id="A0A7D4BEG0"/>